<dbReference type="Proteomes" id="UP001500394">
    <property type="component" value="Unassembled WGS sequence"/>
</dbReference>
<dbReference type="EMBL" id="BAABGR010000006">
    <property type="protein sequence ID" value="GAA4512900.1"/>
    <property type="molecule type" value="Genomic_DNA"/>
</dbReference>
<reference evidence="2" key="1">
    <citation type="journal article" date="2019" name="Int. J. Syst. Evol. Microbiol.">
        <title>The Global Catalogue of Microorganisms (GCM) 10K type strain sequencing project: providing services to taxonomists for standard genome sequencing and annotation.</title>
        <authorList>
            <consortium name="The Broad Institute Genomics Platform"/>
            <consortium name="The Broad Institute Genome Sequencing Center for Infectious Disease"/>
            <person name="Wu L."/>
            <person name="Ma J."/>
        </authorList>
    </citation>
    <scope>NUCLEOTIDE SEQUENCE [LARGE SCALE GENOMIC DNA]</scope>
    <source>
        <strain evidence="2">JCM 17858</strain>
    </source>
</reference>
<accession>A0ABP8QXV9</accession>
<evidence type="ECO:0000313" key="1">
    <source>
        <dbReference type="EMBL" id="GAA4512900.1"/>
    </source>
</evidence>
<organism evidence="1 2">
    <name type="scientific">Sphingobacterium thermophilum</name>
    <dbReference type="NCBI Taxonomy" id="768534"/>
    <lineage>
        <taxon>Bacteria</taxon>
        <taxon>Pseudomonadati</taxon>
        <taxon>Bacteroidota</taxon>
        <taxon>Sphingobacteriia</taxon>
        <taxon>Sphingobacteriales</taxon>
        <taxon>Sphingobacteriaceae</taxon>
        <taxon>Sphingobacterium</taxon>
    </lineage>
</organism>
<keyword evidence="2" id="KW-1185">Reference proteome</keyword>
<evidence type="ECO:0000313" key="2">
    <source>
        <dbReference type="Proteomes" id="UP001500394"/>
    </source>
</evidence>
<name>A0ABP8QXV9_9SPHI</name>
<protein>
    <submittedName>
        <fullName evidence="1">Uncharacterized protein</fullName>
    </submittedName>
</protein>
<proteinExistence type="predicted"/>
<gene>
    <name evidence="1" type="ORF">GCM10023173_07730</name>
</gene>
<comment type="caution">
    <text evidence="1">The sequence shown here is derived from an EMBL/GenBank/DDBJ whole genome shotgun (WGS) entry which is preliminary data.</text>
</comment>
<sequence length="278" mass="31177">MDYCGLTFKYTDNTGVERTGERLLNPRIFAANLTPRDRINIDVYYKVIPKVNGERILDTVELYQPVTFNMPLANSTFQPAEPEILRANGINTFTAQAIADIKKLVYPVDVNTLQDLFYFSNLDEVDLTGGDLFQMKTISYNRNGIVATLGGGSFDPFARRVGDMPEVNAQFLVDLLANNLVKKVKYIPYSLGIDHLLQPYVNSGVVELVQVPDEAVIPLKYLINGTVQATNWKIDLIVNPGDYPAGEGLYNVFRVIPRDRSASFAFVMPKEYEFNASV</sequence>
<dbReference type="RefSeq" id="WP_345064957.1">
    <property type="nucleotide sequence ID" value="NZ_BAABGR010000006.1"/>
</dbReference>